<dbReference type="Proteomes" id="UP000694546">
    <property type="component" value="Chromosome 13"/>
</dbReference>
<feature type="transmembrane region" description="Helical" evidence="8">
    <location>
        <begin position="336"/>
        <end position="355"/>
    </location>
</feature>
<reference evidence="11" key="2">
    <citation type="submission" date="2025-09" db="UniProtKB">
        <authorList>
            <consortium name="Ensembl"/>
        </authorList>
    </citation>
    <scope>IDENTIFICATION</scope>
</reference>
<evidence type="ECO:0000313" key="11">
    <source>
        <dbReference type="Ensembl" id="ENSGMOP00000026067.1"/>
    </source>
</evidence>
<feature type="domain" description="Proline-rich transmembrane protein 3/4" evidence="10">
    <location>
        <begin position="208"/>
        <end position="479"/>
    </location>
</feature>
<keyword evidence="4 9" id="KW-0732">Signal</keyword>
<evidence type="ECO:0000259" key="10">
    <source>
        <dbReference type="Pfam" id="PF25987"/>
    </source>
</evidence>
<dbReference type="AlphaFoldDB" id="A0A8C5A397"/>
<evidence type="ECO:0000256" key="4">
    <source>
        <dbReference type="ARBA" id="ARBA00022729"/>
    </source>
</evidence>
<evidence type="ECO:0000256" key="5">
    <source>
        <dbReference type="ARBA" id="ARBA00022989"/>
    </source>
</evidence>
<dbReference type="Pfam" id="PF25987">
    <property type="entry name" value="PRRT3"/>
    <property type="match status" value="1"/>
</dbReference>
<dbReference type="InterPro" id="IPR059081">
    <property type="entry name" value="PRRT3-4"/>
</dbReference>
<feature type="signal peptide" evidence="9">
    <location>
        <begin position="1"/>
        <end position="19"/>
    </location>
</feature>
<proteinExistence type="predicted"/>
<dbReference type="Ensembl" id="ENSGMOT00000028994.1">
    <property type="protein sequence ID" value="ENSGMOP00000026067.1"/>
    <property type="gene ID" value="ENSGMOG00000034613.1"/>
</dbReference>
<comment type="subcellular location">
    <subcellularLocation>
        <location evidence="1">Membrane</location>
        <topology evidence="1">Multi-pass membrane protein</topology>
    </subcellularLocation>
</comment>
<keyword evidence="5 8" id="KW-1133">Transmembrane helix</keyword>
<feature type="transmembrane region" description="Helical" evidence="8">
    <location>
        <begin position="455"/>
        <end position="477"/>
    </location>
</feature>
<evidence type="ECO:0000256" key="7">
    <source>
        <dbReference type="SAM" id="MobiDB-lite"/>
    </source>
</evidence>
<keyword evidence="12" id="KW-1185">Reference proteome</keyword>
<protein>
    <submittedName>
        <fullName evidence="11">Proline-rich transmembrane protein 3-like</fullName>
    </submittedName>
</protein>
<dbReference type="GeneTree" id="ENSGT00730000111360"/>
<reference evidence="11" key="1">
    <citation type="submission" date="2025-08" db="UniProtKB">
        <authorList>
            <consortium name="Ensembl"/>
        </authorList>
    </citation>
    <scope>IDENTIFICATION</scope>
</reference>
<dbReference type="PANTHER" id="PTHR47400">
    <property type="entry name" value="PROLINE-RICH TRANSMEMBRANE PROTEIN 3"/>
    <property type="match status" value="1"/>
</dbReference>
<feature type="transmembrane region" description="Helical" evidence="8">
    <location>
        <begin position="414"/>
        <end position="435"/>
    </location>
</feature>
<gene>
    <name evidence="11" type="primary">LOC115557433</name>
</gene>
<evidence type="ECO:0000256" key="6">
    <source>
        <dbReference type="ARBA" id="ARBA00023136"/>
    </source>
</evidence>
<keyword evidence="3 8" id="KW-0812">Transmembrane</keyword>
<dbReference type="PANTHER" id="PTHR47400:SF1">
    <property type="entry name" value="PROLINE-RICH TRANSMEMBRANE PROTEIN 3"/>
    <property type="match status" value="1"/>
</dbReference>
<organism evidence="11 12">
    <name type="scientific">Gadus morhua</name>
    <name type="common">Atlantic cod</name>
    <dbReference type="NCBI Taxonomy" id="8049"/>
    <lineage>
        <taxon>Eukaryota</taxon>
        <taxon>Metazoa</taxon>
        <taxon>Chordata</taxon>
        <taxon>Craniata</taxon>
        <taxon>Vertebrata</taxon>
        <taxon>Euteleostomi</taxon>
        <taxon>Actinopterygii</taxon>
        <taxon>Neopterygii</taxon>
        <taxon>Teleostei</taxon>
        <taxon>Neoteleostei</taxon>
        <taxon>Acanthomorphata</taxon>
        <taxon>Zeiogadaria</taxon>
        <taxon>Gadariae</taxon>
        <taxon>Gadiformes</taxon>
        <taxon>Gadoidei</taxon>
        <taxon>Gadidae</taxon>
        <taxon>Gadus</taxon>
    </lineage>
</organism>
<evidence type="ECO:0000256" key="8">
    <source>
        <dbReference type="SAM" id="Phobius"/>
    </source>
</evidence>
<evidence type="ECO:0000256" key="1">
    <source>
        <dbReference type="ARBA" id="ARBA00004141"/>
    </source>
</evidence>
<dbReference type="InterPro" id="IPR043242">
    <property type="entry name" value="PRRT3"/>
</dbReference>
<dbReference type="GeneID" id="115557433"/>
<evidence type="ECO:0000256" key="9">
    <source>
        <dbReference type="SAM" id="SignalP"/>
    </source>
</evidence>
<dbReference type="OMA" id="RIENHAR"/>
<evidence type="ECO:0000256" key="2">
    <source>
        <dbReference type="ARBA" id="ARBA00022553"/>
    </source>
</evidence>
<feature type="chain" id="PRO_5045034779" evidence="9">
    <location>
        <begin position="20"/>
        <end position="723"/>
    </location>
</feature>
<accession>A0A8C5A397</accession>
<keyword evidence="2" id="KW-0597">Phosphoprotein</keyword>
<feature type="transmembrane region" description="Helical" evidence="8">
    <location>
        <begin position="229"/>
        <end position="251"/>
    </location>
</feature>
<dbReference type="RefSeq" id="XP_030231125.1">
    <property type="nucleotide sequence ID" value="XM_030375265.1"/>
</dbReference>
<name>A0A8C5A397_GADMO</name>
<dbReference type="OrthoDB" id="10066605at2759"/>
<feature type="region of interest" description="Disordered" evidence="7">
    <location>
        <begin position="661"/>
        <end position="723"/>
    </location>
</feature>
<sequence length="723" mass="80003">MLNLFLLFIVLALVHSSLGNSITSPTSLGKFDPKTCECSSRNKAGADDLSTELISVDSSEPMLERTTNTNPASTSRNNIGSSNDGVETINMQRDSSLPSLSPISREGVGVNTIPEDFGSSGEQNSEESRVITDQISMVPNEQDDNRHETANIDTLQQQRRLPLINNKSMKEDPDAVPAGPSDFIIDQDLLSYDGPCVPMLASCAALAVSNGTHLLWDDMRRTLAFAWELHVFGSASLFALLAGLAVMGMIGASTLVHPLCGPLTLANSLLLLTGTQRAVLLLLDPYGTRQILARPTLAAFHNLPLHFLLWAQVVLALVALRGVILRQLPQKLQRPWLVGVLAVLHCALLLAADLLSPVLSLTFPLLLHTFSLCCALPSCVEILSQSFSRLQLSISNPKPEWGMSQRIENHARRLMVVCSVLGVLCCCLQVYTLLWLYGVLGSWRRFSWCWWLSQFWARVVELAWGFVLLALGSWILWTPQKSRLRGDHWQGRQEWSSGSENTSFWDRVFIKIGNGQFRQSENTWVDLMPNTWSSYPSHRSGFNNSPVCTFDEPVSTIIPNHMPCPVISSSCNSQAVLQSQRDVEPDSFLSLVEFEMRPPSPIDLVGSIDYALSQGDFSVGSLFKSRAHVTGMVDPDVTHGQGTAITPSPVHVAFRETVETGFTSGSPENVPHMDIRPSPNAYTDYTPNRFSESDETPERGQQNSEIESEWMHQDWTEDDIIDL</sequence>
<feature type="compositionally biased region" description="Polar residues" evidence="7">
    <location>
        <begin position="680"/>
        <end position="690"/>
    </location>
</feature>
<feature type="region of interest" description="Disordered" evidence="7">
    <location>
        <begin position="60"/>
        <end position="129"/>
    </location>
</feature>
<evidence type="ECO:0000256" key="3">
    <source>
        <dbReference type="ARBA" id="ARBA00022692"/>
    </source>
</evidence>
<keyword evidence="6 8" id="KW-0472">Membrane</keyword>
<evidence type="ECO:0000313" key="12">
    <source>
        <dbReference type="Proteomes" id="UP000694546"/>
    </source>
</evidence>
<feature type="transmembrane region" description="Helical" evidence="8">
    <location>
        <begin position="303"/>
        <end position="324"/>
    </location>
</feature>
<feature type="compositionally biased region" description="Polar residues" evidence="7">
    <location>
        <begin position="65"/>
        <end position="102"/>
    </location>
</feature>
<dbReference type="RefSeq" id="XP_030231127.1">
    <property type="nucleotide sequence ID" value="XM_030375267.1"/>
</dbReference>